<sequence>MPCFSKECIDESYVLETASTLILGEDPTEEFSSDEKPIRLLTDFCIFDADSLEEVTLDDLPKEENSTNTERYEAVGHVAPIYEEEEAGQDDDCQDDYAPEIAKTPSEPQKLRTSRVLNFSIDYTDADSPVYLQTAYAWYMLGKPMKTTHTSYAKDYMASYKPHRLAQLLIAQARDYPDKMLSNFKDLFIGSYDYAMSSRITEKDVDNSAPVVCAAVADPSYLEVSRSPLIKELLDSRGLRVRSQSRAPPRQAPPVRTRSYANNIDLEVLRPEKQHRTYVTSLIDALSRGLFREKLKVGGKPKRLPTPNKVQKHFLRTRLLNFMKAAANPDKRLTFDAADRKHGEYWNAFTIHGTKYEVGDVVLVPAGIYPGRKAPEIIPDKVDEQKVREDHTLAHYFWFGKLIWINQRNRQGHVRWMEHASTTFLDEVHDPQELFLVDLCNDIDLTIVAGKVPVRYWGNLSQEERVRQRLNLNYRAFFYSFTYNQKLATFCTVDQSESSFVDPRDNCALCLQMHERDEQDYGRCLKDRAGTIVGVAYRGERYHINDYAIIKTTSTLALVGQILEIKLHRNSSVLVMGLLGRVCDILELFPEELNDERHFFLSDWTMPVELQDITGPCKVVNANGLSPSQLEEWLAQSPKHLFVRYHFPELDPKERGSRRVLAGRHAKLFKTCKLCQEEDVQMRKLRKSYHERHVDEWQLRTFDPFGGVGPFALSMQETGCIRLTHAVEISPSASRTLQNNSPDTIVYNQCANVVLEYAVKFAKYTEDPAGQFAPEPPDALGDRSRLPDPPGPKDIDCIVAGFPCQPHSHLNMYQKAHDRKSNLILNLLSWVDFLKPKYCFFENVRGFLNFNLNAVQVDQYRVTGGIEKGGLKFVVRAMIAMGYQVRFGLLQAAHYGTPQTRVRFFLIAAKLGLVLPEFPQPLYYFEPKDALQITFPHSLRVYPINTQPGIALFNYVTIEDAISDLPRFDWYNPRRSERPRRDPETQKEIPIIDCSRYKVYCGPTAVPYHHEPRNNEEEDAGESLQHFTRVLRDIVVARVVHIPLRPKADYRELFRHEFHDLWEWQTSDPKSATARHGYRPGMYGRPDMTKWFQTTVTNVEPTAKQSWVLNPYCKRVVTVRELARSQGFPDHFKFYCITSDTVKTMHRQIGNAVPWPVGVALGRELRDAMFKQWFDHGRGEADELIE</sequence>
<organism evidence="1 2">
    <name type="scientific">Phlebia brevispora</name>
    <dbReference type="NCBI Taxonomy" id="194682"/>
    <lineage>
        <taxon>Eukaryota</taxon>
        <taxon>Fungi</taxon>
        <taxon>Dikarya</taxon>
        <taxon>Basidiomycota</taxon>
        <taxon>Agaricomycotina</taxon>
        <taxon>Agaricomycetes</taxon>
        <taxon>Polyporales</taxon>
        <taxon>Meruliaceae</taxon>
        <taxon>Phlebia</taxon>
    </lineage>
</organism>
<accession>A0ACC1T3S4</accession>
<name>A0ACC1T3S4_9APHY</name>
<dbReference type="EMBL" id="JANHOG010000654">
    <property type="protein sequence ID" value="KAJ3552491.1"/>
    <property type="molecule type" value="Genomic_DNA"/>
</dbReference>
<reference evidence="1" key="1">
    <citation type="submission" date="2022-07" db="EMBL/GenBank/DDBJ databases">
        <title>Genome Sequence of Phlebia brevispora.</title>
        <authorList>
            <person name="Buettner E."/>
        </authorList>
    </citation>
    <scope>NUCLEOTIDE SEQUENCE</scope>
    <source>
        <strain evidence="1">MPL23</strain>
    </source>
</reference>
<proteinExistence type="predicted"/>
<evidence type="ECO:0000313" key="1">
    <source>
        <dbReference type="EMBL" id="KAJ3552491.1"/>
    </source>
</evidence>
<comment type="caution">
    <text evidence="1">The sequence shown here is derived from an EMBL/GenBank/DDBJ whole genome shotgun (WGS) entry which is preliminary data.</text>
</comment>
<protein>
    <submittedName>
        <fullName evidence="1">Uncharacterized protein</fullName>
    </submittedName>
</protein>
<gene>
    <name evidence="1" type="ORF">NM688_g4121</name>
</gene>
<evidence type="ECO:0000313" key="2">
    <source>
        <dbReference type="Proteomes" id="UP001148662"/>
    </source>
</evidence>
<dbReference type="Proteomes" id="UP001148662">
    <property type="component" value="Unassembled WGS sequence"/>
</dbReference>
<keyword evidence="2" id="KW-1185">Reference proteome</keyword>